<dbReference type="EMBL" id="JBHILM010000012">
    <property type="protein sequence ID" value="MFB5681725.1"/>
    <property type="molecule type" value="Genomic_DNA"/>
</dbReference>
<name>A0ABV5B7Q8_9BACL</name>
<reference evidence="1 2" key="1">
    <citation type="submission" date="2024-09" db="EMBL/GenBank/DDBJ databases">
        <authorList>
            <person name="Ruan L."/>
        </authorList>
    </citation>
    <scope>NUCLEOTIDE SEQUENCE [LARGE SCALE GENOMIC DNA]</scope>
    <source>
        <strain evidence="1 2">D33</strain>
    </source>
</reference>
<evidence type="ECO:0000313" key="2">
    <source>
        <dbReference type="Proteomes" id="UP001580407"/>
    </source>
</evidence>
<accession>A0ABV5B7Q8</accession>
<evidence type="ECO:0008006" key="3">
    <source>
        <dbReference type="Google" id="ProtNLM"/>
    </source>
</evidence>
<gene>
    <name evidence="1" type="ORF">ACE3NQ_12445</name>
</gene>
<evidence type="ECO:0000313" key="1">
    <source>
        <dbReference type="EMBL" id="MFB5681725.1"/>
    </source>
</evidence>
<keyword evidence="2" id="KW-1185">Reference proteome</keyword>
<dbReference type="Proteomes" id="UP001580407">
    <property type="component" value="Unassembled WGS sequence"/>
</dbReference>
<protein>
    <recommendedName>
        <fullName evidence="3">Short chain dehydrogenase</fullName>
    </recommendedName>
</protein>
<proteinExistence type="predicted"/>
<comment type="caution">
    <text evidence="1">The sequence shown here is derived from an EMBL/GenBank/DDBJ whole genome shotgun (WGS) entry which is preliminary data.</text>
</comment>
<organism evidence="1 2">
    <name type="scientific">Paenibacillus terreus</name>
    <dbReference type="NCBI Taxonomy" id="1387834"/>
    <lineage>
        <taxon>Bacteria</taxon>
        <taxon>Bacillati</taxon>
        <taxon>Bacillota</taxon>
        <taxon>Bacilli</taxon>
        <taxon>Bacillales</taxon>
        <taxon>Paenibacillaceae</taxon>
        <taxon>Paenibacillus</taxon>
    </lineage>
</organism>
<sequence>MINTCRTKLSRDRIDYLFNNAGLGVSILLADATEEQFDSLM</sequence>
<dbReference type="RefSeq" id="WP_375525506.1">
    <property type="nucleotide sequence ID" value="NZ_JBHILM010000012.1"/>
</dbReference>